<dbReference type="InterPro" id="IPR015947">
    <property type="entry name" value="PUA-like_sf"/>
</dbReference>
<dbReference type="EMBL" id="CP021255">
    <property type="protein sequence ID" value="AVD70442.1"/>
    <property type="molecule type" value="Genomic_DNA"/>
</dbReference>
<keyword evidence="4 10" id="KW-0547">Nucleotide-binding</keyword>
<keyword evidence="3 10" id="KW-0645">Protease</keyword>
<comment type="subunit">
    <text evidence="10 11">Homohexamer. Organized in a ring with a central cavity.</text>
</comment>
<dbReference type="Pfam" id="PF05362">
    <property type="entry name" value="Lon_C"/>
    <property type="match status" value="1"/>
</dbReference>
<dbReference type="FunFam" id="3.40.50.300:FF:000021">
    <property type="entry name" value="Lon protease homolog"/>
    <property type="match status" value="1"/>
</dbReference>
<evidence type="ECO:0000259" key="16">
    <source>
        <dbReference type="PROSITE" id="PS51786"/>
    </source>
</evidence>
<evidence type="ECO:0000256" key="2">
    <source>
        <dbReference type="ARBA" id="ARBA00022490"/>
    </source>
</evidence>
<dbReference type="EC" id="3.4.21.53" evidence="10 11"/>
<feature type="binding site" evidence="10 13">
    <location>
        <begin position="356"/>
        <end position="363"/>
    </location>
    <ligand>
        <name>ATP</name>
        <dbReference type="ChEBI" id="CHEBI:30616"/>
    </ligand>
</feature>
<keyword evidence="2 10" id="KW-0963">Cytoplasm</keyword>
<dbReference type="InterPro" id="IPR014721">
    <property type="entry name" value="Ribsml_uS5_D2-typ_fold_subgr"/>
</dbReference>
<dbReference type="PROSITE" id="PS51787">
    <property type="entry name" value="LON_N"/>
    <property type="match status" value="1"/>
</dbReference>
<dbReference type="InterPro" id="IPR003593">
    <property type="entry name" value="AAA+_ATPase"/>
</dbReference>
<dbReference type="GO" id="GO:0004176">
    <property type="term" value="F:ATP-dependent peptidase activity"/>
    <property type="evidence" value="ECO:0007669"/>
    <property type="project" value="UniProtKB-UniRule"/>
</dbReference>
<gene>
    <name evidence="10" type="primary">lon</name>
    <name evidence="18" type="ORF">CAY53_02260</name>
</gene>
<evidence type="ECO:0000256" key="12">
    <source>
        <dbReference type="PIRSR" id="PIRSR001174-1"/>
    </source>
</evidence>
<dbReference type="Gene3D" id="3.40.50.300">
    <property type="entry name" value="P-loop containing nucleotide triphosphate hydrolases"/>
    <property type="match status" value="1"/>
</dbReference>
<dbReference type="InterPro" id="IPR027543">
    <property type="entry name" value="Lon_bac"/>
</dbReference>
<accession>A0A2L1GL95</accession>
<comment type="catalytic activity">
    <reaction evidence="9 10 11 14">
        <text>Hydrolysis of proteins in presence of ATP.</text>
        <dbReference type="EC" id="3.4.21.53"/>
    </reaction>
</comment>
<dbReference type="InterPro" id="IPR008269">
    <property type="entry name" value="Lon_proteolytic"/>
</dbReference>
<dbReference type="PROSITE" id="PS01046">
    <property type="entry name" value="LON_SER"/>
    <property type="match status" value="1"/>
</dbReference>
<dbReference type="CDD" id="cd19500">
    <property type="entry name" value="RecA-like_Lon"/>
    <property type="match status" value="1"/>
</dbReference>
<dbReference type="SUPFAM" id="SSF54211">
    <property type="entry name" value="Ribosomal protein S5 domain 2-like"/>
    <property type="match status" value="1"/>
</dbReference>
<organism evidence="18 19">
    <name type="scientific">Desulfobulbus oralis</name>
    <dbReference type="NCBI Taxonomy" id="1986146"/>
    <lineage>
        <taxon>Bacteria</taxon>
        <taxon>Pseudomonadati</taxon>
        <taxon>Thermodesulfobacteriota</taxon>
        <taxon>Desulfobulbia</taxon>
        <taxon>Desulfobulbales</taxon>
        <taxon>Desulfobulbaceae</taxon>
        <taxon>Desulfobulbus</taxon>
    </lineage>
</organism>
<evidence type="ECO:0000256" key="7">
    <source>
        <dbReference type="ARBA" id="ARBA00022840"/>
    </source>
</evidence>
<dbReference type="PROSITE" id="PS51786">
    <property type="entry name" value="LON_PROTEOLYTIC"/>
    <property type="match status" value="1"/>
</dbReference>
<dbReference type="SMART" id="SM00382">
    <property type="entry name" value="AAA"/>
    <property type="match status" value="1"/>
</dbReference>
<comment type="function">
    <text evidence="10">ATP-dependent serine protease that mediates the selective degradation of mutant and abnormal proteins as well as certain short-lived regulatory proteins. Required for cellular homeostasis and for survival from DNA damage and developmental changes induced by stress. Degrades polypeptides processively to yield small peptide fragments that are 5 to 10 amino acids long. Binds to DNA in a double-stranded, site-specific manner.</text>
</comment>
<evidence type="ECO:0000256" key="14">
    <source>
        <dbReference type="PROSITE-ProRule" id="PRU01122"/>
    </source>
</evidence>
<dbReference type="GO" id="GO:0004252">
    <property type="term" value="F:serine-type endopeptidase activity"/>
    <property type="evidence" value="ECO:0007669"/>
    <property type="project" value="UniProtKB-UniRule"/>
</dbReference>
<dbReference type="Gene3D" id="2.30.130.40">
    <property type="entry name" value="LON domain-like"/>
    <property type="match status" value="1"/>
</dbReference>
<dbReference type="AlphaFoldDB" id="A0A2L1GL95"/>
<dbReference type="InterPro" id="IPR004815">
    <property type="entry name" value="Lon_bac/euk-typ"/>
</dbReference>
<dbReference type="OrthoDB" id="9803599at2"/>
<keyword evidence="8 10" id="KW-0346">Stress response</keyword>
<dbReference type="GO" id="GO:0016887">
    <property type="term" value="F:ATP hydrolysis activity"/>
    <property type="evidence" value="ECO:0007669"/>
    <property type="project" value="UniProtKB-UniRule"/>
</dbReference>
<dbReference type="GO" id="GO:0043565">
    <property type="term" value="F:sequence-specific DNA binding"/>
    <property type="evidence" value="ECO:0007669"/>
    <property type="project" value="UniProtKB-UniRule"/>
</dbReference>
<dbReference type="KEGG" id="deo:CAY53_02260"/>
<dbReference type="GO" id="GO:0005737">
    <property type="term" value="C:cytoplasm"/>
    <property type="evidence" value="ECO:0007669"/>
    <property type="project" value="UniProtKB-SubCell"/>
</dbReference>
<feature type="active site" evidence="10 12">
    <location>
        <position position="681"/>
    </location>
</feature>
<evidence type="ECO:0000313" key="19">
    <source>
        <dbReference type="Proteomes" id="UP000239867"/>
    </source>
</evidence>
<dbReference type="InterPro" id="IPR054594">
    <property type="entry name" value="Lon_lid"/>
</dbReference>
<evidence type="ECO:0000256" key="8">
    <source>
        <dbReference type="ARBA" id="ARBA00023016"/>
    </source>
</evidence>
<feature type="active site" evidence="10 12">
    <location>
        <position position="724"/>
    </location>
</feature>
<dbReference type="PRINTS" id="PR00830">
    <property type="entry name" value="ENDOLAPTASE"/>
</dbReference>
<dbReference type="FunFam" id="1.20.5.5270:FF:000002">
    <property type="entry name" value="Lon protease homolog"/>
    <property type="match status" value="1"/>
</dbReference>
<comment type="induction">
    <text evidence="10">By heat shock.</text>
</comment>
<evidence type="ECO:0000256" key="10">
    <source>
        <dbReference type="HAMAP-Rule" id="MF_01973"/>
    </source>
</evidence>
<evidence type="ECO:0000256" key="13">
    <source>
        <dbReference type="PIRSR" id="PIRSR001174-2"/>
    </source>
</evidence>
<dbReference type="PANTHER" id="PTHR10046">
    <property type="entry name" value="ATP DEPENDENT LON PROTEASE FAMILY MEMBER"/>
    <property type="match status" value="1"/>
</dbReference>
<sequence>MQENDAALYPLLPLRDVVLFPGMVAPLAVGREKSVQALERAMQEASLIFLVTQRNAAVEDPGLNDLYSVGILGKVVQLLRLPEGTVRTLVKGQGRARLADVIAPTVGGAGFVYARLAAAQETDTDAAQIPAFVRELRKAFESFCQISRKIPREVLQAILEQDNPSVMVDSICAHLPLATHEKQALLEHLSLPRRMGATLELLHREIELLNLEQDINAKVKKKMNDAQRNFYLTEKMRAIQEEMGQGDAEEMAELEAAIAKKHLPESARKKAEKELKKLKQMSPMSAEATVVRNYLDVILGLPWRRKTRDRIDIGRAEAILNEDHFGLEKPKERILEYLAVQAQVKKMKGPILCLVGPPGVGKTSVSRSIARATRRAFVRISLGGVHDEAEIRGHRRTYIGAMPGKIIQAMQRADAINPVFCLDEVDKLAGDYRGDPASALLEVLDPEQNSTFNDHYLDLDYDLSQVMFITTANHLHGIPAPLQDRMEIIELRGYTEEEKLHIATDFLVPAQLKANGFAAGDISLSRETLLGIIRSYTREAGVRGLERAIAKVCRKVAHRRLKSGQAKERFTIAPADLESYLGVAKYRFALAEEQDRIGLVTGMAWTEVGGELLQIEATVMPGTGKLTITGKLGDVMQESAQAALSWVRSHSVQLGLDPAGYQKLDIHVHVPEGAVPKDGPSAGVTIATAITSALLKIPVRCNLAMTGEITLRGRVLPIGGLTEKLLAARRGNITRVLVPRENERNLREVPANIVENLQIELVQCVDEVLEKALLLQEGESLFAQAPVDPLYDGLAGGGRNTGVAL</sequence>
<evidence type="ECO:0000256" key="3">
    <source>
        <dbReference type="ARBA" id="ARBA00022670"/>
    </source>
</evidence>
<keyword evidence="7 10" id="KW-0067">ATP-binding</keyword>
<reference evidence="18 19" key="1">
    <citation type="journal article" date="2018" name="MBio">
        <title>Insights into the evolution of host association through the isolation and characterization of a novel human periodontal pathobiont, Desulfobulbus oralis.</title>
        <authorList>
            <person name="Cross K.L."/>
            <person name="Chirania P."/>
            <person name="Xiong W."/>
            <person name="Beall C.J."/>
            <person name="Elkins J.G."/>
            <person name="Giannone R.J."/>
            <person name="Griffen A.L."/>
            <person name="Guss A.M."/>
            <person name="Hettich R.L."/>
            <person name="Joshi S.S."/>
            <person name="Mokrzan E.M."/>
            <person name="Martin R.K."/>
            <person name="Zhulin I.B."/>
            <person name="Leys E.J."/>
            <person name="Podar M."/>
        </authorList>
    </citation>
    <scope>NUCLEOTIDE SEQUENCE [LARGE SCALE GENOMIC DNA]</scope>
    <source>
        <strain evidence="18 19">ORNL</strain>
    </source>
</reference>
<protein>
    <recommendedName>
        <fullName evidence="10 11">Lon protease</fullName>
        <ecNumber evidence="10 11">3.4.21.53</ecNumber>
    </recommendedName>
    <alternativeName>
        <fullName evidence="10">ATP-dependent protease La</fullName>
    </alternativeName>
</protein>
<dbReference type="RefSeq" id="WP_104935748.1">
    <property type="nucleotide sequence ID" value="NZ_CP021255.1"/>
</dbReference>
<dbReference type="SMART" id="SM00464">
    <property type="entry name" value="LON"/>
    <property type="match status" value="1"/>
</dbReference>
<dbReference type="InterPro" id="IPR003111">
    <property type="entry name" value="Lon_prtase_N"/>
</dbReference>
<dbReference type="Gene3D" id="3.30.230.10">
    <property type="match status" value="1"/>
</dbReference>
<comment type="subcellular location">
    <subcellularLocation>
        <location evidence="1 10 11">Cytoplasm</location>
    </subcellularLocation>
</comment>
<comment type="similarity">
    <text evidence="10 11 14 15">Belongs to the peptidase S16 family.</text>
</comment>
<dbReference type="InterPro" id="IPR003959">
    <property type="entry name" value="ATPase_AAA_core"/>
</dbReference>
<evidence type="ECO:0000256" key="11">
    <source>
        <dbReference type="PIRNR" id="PIRNR001174"/>
    </source>
</evidence>
<feature type="domain" description="Lon N-terminal" evidence="17">
    <location>
        <begin position="9"/>
        <end position="206"/>
    </location>
</feature>
<dbReference type="Gene3D" id="1.10.8.60">
    <property type="match status" value="1"/>
</dbReference>
<dbReference type="InterPro" id="IPR046336">
    <property type="entry name" value="Lon_prtase_N_sf"/>
</dbReference>
<dbReference type="GO" id="GO:0005524">
    <property type="term" value="F:ATP binding"/>
    <property type="evidence" value="ECO:0007669"/>
    <property type="project" value="UniProtKB-UniRule"/>
</dbReference>
<keyword evidence="5 10" id="KW-0378">Hydrolase</keyword>
<dbReference type="InterPro" id="IPR027417">
    <property type="entry name" value="P-loop_NTPase"/>
</dbReference>
<dbReference type="Proteomes" id="UP000239867">
    <property type="component" value="Chromosome"/>
</dbReference>
<dbReference type="NCBIfam" id="TIGR00763">
    <property type="entry name" value="lon"/>
    <property type="match status" value="1"/>
</dbReference>
<dbReference type="Pfam" id="PF22667">
    <property type="entry name" value="Lon_lid"/>
    <property type="match status" value="1"/>
</dbReference>
<keyword evidence="19" id="KW-1185">Reference proteome</keyword>
<dbReference type="Gene3D" id="1.20.5.5270">
    <property type="match status" value="1"/>
</dbReference>
<evidence type="ECO:0000256" key="5">
    <source>
        <dbReference type="ARBA" id="ARBA00022801"/>
    </source>
</evidence>
<dbReference type="SUPFAM" id="SSF88697">
    <property type="entry name" value="PUA domain-like"/>
    <property type="match status" value="1"/>
</dbReference>
<keyword evidence="6 10" id="KW-0720">Serine protease</keyword>
<evidence type="ECO:0000256" key="9">
    <source>
        <dbReference type="ARBA" id="ARBA00050665"/>
    </source>
</evidence>
<evidence type="ECO:0000256" key="1">
    <source>
        <dbReference type="ARBA" id="ARBA00004496"/>
    </source>
</evidence>
<evidence type="ECO:0000259" key="17">
    <source>
        <dbReference type="PROSITE" id="PS51787"/>
    </source>
</evidence>
<evidence type="ECO:0000313" key="18">
    <source>
        <dbReference type="EMBL" id="AVD70442.1"/>
    </source>
</evidence>
<dbReference type="InterPro" id="IPR008268">
    <property type="entry name" value="Peptidase_S16_AS"/>
</dbReference>
<dbReference type="InterPro" id="IPR020568">
    <property type="entry name" value="Ribosomal_Su5_D2-typ_SF"/>
</dbReference>
<dbReference type="NCBIfam" id="NF008053">
    <property type="entry name" value="PRK10787.1"/>
    <property type="match status" value="1"/>
</dbReference>
<dbReference type="SUPFAM" id="SSF52540">
    <property type="entry name" value="P-loop containing nucleoside triphosphate hydrolases"/>
    <property type="match status" value="1"/>
</dbReference>
<name>A0A2L1GL95_9BACT</name>
<evidence type="ECO:0000256" key="6">
    <source>
        <dbReference type="ARBA" id="ARBA00022825"/>
    </source>
</evidence>
<dbReference type="Pfam" id="PF02190">
    <property type="entry name" value="LON_substr_bdg"/>
    <property type="match status" value="1"/>
</dbReference>
<evidence type="ECO:0000256" key="4">
    <source>
        <dbReference type="ARBA" id="ARBA00022741"/>
    </source>
</evidence>
<dbReference type="InterPro" id="IPR027065">
    <property type="entry name" value="Lon_Prtase"/>
</dbReference>
<evidence type="ECO:0000256" key="15">
    <source>
        <dbReference type="RuleBase" id="RU000591"/>
    </source>
</evidence>
<dbReference type="HAMAP" id="MF_01973">
    <property type="entry name" value="lon_bact"/>
    <property type="match status" value="1"/>
</dbReference>
<dbReference type="Gene3D" id="1.20.58.1480">
    <property type="match status" value="1"/>
</dbReference>
<proteinExistence type="evidence at transcript level"/>
<dbReference type="GO" id="GO:0006515">
    <property type="term" value="P:protein quality control for misfolded or incompletely synthesized proteins"/>
    <property type="evidence" value="ECO:0007669"/>
    <property type="project" value="UniProtKB-UniRule"/>
</dbReference>
<dbReference type="GO" id="GO:0034605">
    <property type="term" value="P:cellular response to heat"/>
    <property type="evidence" value="ECO:0007669"/>
    <property type="project" value="UniProtKB-UniRule"/>
</dbReference>
<dbReference type="PIRSF" id="PIRSF001174">
    <property type="entry name" value="Lon_proteas"/>
    <property type="match status" value="1"/>
</dbReference>
<dbReference type="Pfam" id="PF00004">
    <property type="entry name" value="AAA"/>
    <property type="match status" value="1"/>
</dbReference>
<feature type="domain" description="Lon proteolytic" evidence="16">
    <location>
        <begin position="594"/>
        <end position="775"/>
    </location>
</feature>